<evidence type="ECO:0000256" key="1">
    <source>
        <dbReference type="ARBA" id="ARBA00001932"/>
    </source>
</evidence>
<dbReference type="PROSITE" id="PS00691">
    <property type="entry name" value="DNA_PHOTOLYASES_1_2"/>
    <property type="match status" value="1"/>
</dbReference>
<dbReference type="GO" id="GO:0071949">
    <property type="term" value="F:FAD binding"/>
    <property type="evidence" value="ECO:0007669"/>
    <property type="project" value="TreeGrafter"/>
</dbReference>
<evidence type="ECO:0000256" key="3">
    <source>
        <dbReference type="ARBA" id="ARBA00022630"/>
    </source>
</evidence>
<comment type="cofactor">
    <cofactor evidence="1">
        <name>(6R)-5,10-methylene-5,6,7,8-tetrahydrofolate</name>
        <dbReference type="ChEBI" id="CHEBI:15636"/>
    </cofactor>
</comment>
<dbReference type="InterPro" id="IPR002081">
    <property type="entry name" value="Cryptochrome/DNA_photolyase_1"/>
</dbReference>
<accession>A0A6J6KK17</accession>
<evidence type="ECO:0000259" key="6">
    <source>
        <dbReference type="PROSITE" id="PS51645"/>
    </source>
</evidence>
<feature type="domain" description="Photolyase/cryptochrome alpha/beta" evidence="6">
    <location>
        <begin position="1"/>
        <end position="120"/>
    </location>
</feature>
<dbReference type="PRINTS" id="PR00147">
    <property type="entry name" value="DNAPHOTLYASE"/>
</dbReference>
<dbReference type="InterPro" id="IPR005101">
    <property type="entry name" value="Cryptochr/Photolyase_FAD-bd"/>
</dbReference>
<dbReference type="GO" id="GO:0006139">
    <property type="term" value="P:nucleobase-containing compound metabolic process"/>
    <property type="evidence" value="ECO:0007669"/>
    <property type="project" value="UniProtKB-ARBA"/>
</dbReference>
<gene>
    <name evidence="7" type="ORF">UFOPK2195_00386</name>
</gene>
<dbReference type="GO" id="GO:0003904">
    <property type="term" value="F:deoxyribodipyrimidine photo-lyase activity"/>
    <property type="evidence" value="ECO:0007669"/>
    <property type="project" value="TreeGrafter"/>
</dbReference>
<dbReference type="GO" id="GO:0009416">
    <property type="term" value="P:response to light stimulus"/>
    <property type="evidence" value="ECO:0007669"/>
    <property type="project" value="TreeGrafter"/>
</dbReference>
<organism evidence="7">
    <name type="scientific">freshwater metagenome</name>
    <dbReference type="NCBI Taxonomy" id="449393"/>
    <lineage>
        <taxon>unclassified sequences</taxon>
        <taxon>metagenomes</taxon>
        <taxon>ecological metagenomes</taxon>
    </lineage>
</organism>
<dbReference type="Gene3D" id="1.25.40.80">
    <property type="match status" value="1"/>
</dbReference>
<dbReference type="InterPro" id="IPR036155">
    <property type="entry name" value="Crypto/Photolyase_N_sf"/>
</dbReference>
<dbReference type="Gene3D" id="3.40.50.620">
    <property type="entry name" value="HUPs"/>
    <property type="match status" value="1"/>
</dbReference>
<reference evidence="7" key="1">
    <citation type="submission" date="2020-05" db="EMBL/GenBank/DDBJ databases">
        <authorList>
            <person name="Chiriac C."/>
            <person name="Salcher M."/>
            <person name="Ghai R."/>
            <person name="Kavagutti S V."/>
        </authorList>
    </citation>
    <scope>NUCLEOTIDE SEQUENCE</scope>
</reference>
<dbReference type="PANTHER" id="PTHR11455">
    <property type="entry name" value="CRYPTOCHROME"/>
    <property type="match status" value="1"/>
</dbReference>
<dbReference type="SUPFAM" id="SSF48173">
    <property type="entry name" value="Cryptochrome/photolyase FAD-binding domain"/>
    <property type="match status" value="1"/>
</dbReference>
<dbReference type="InterPro" id="IPR036134">
    <property type="entry name" value="Crypto/Photolyase_FAD-like_sf"/>
</dbReference>
<name>A0A6J6KK17_9ZZZZ</name>
<dbReference type="InterPro" id="IPR006050">
    <property type="entry name" value="DNA_photolyase_N"/>
</dbReference>
<dbReference type="PANTHER" id="PTHR11455:SF9">
    <property type="entry name" value="CRYPTOCHROME CIRCADIAN CLOCK 5 ISOFORM X1"/>
    <property type="match status" value="1"/>
</dbReference>
<sequence length="443" mass="49211">MWFRRDLRLADNEALCAAAAEGSVTPLFVIDPVFFEKSGNARISFLLRSLRELNVAMGGSLVVRSGNPEQVVLQVAREAGAKTVFAAKDFAPYGQSRDAKVSAALSQSGITLQSVGSAYAVEPGNVLKGDGTPYAVFTPFSKIWMQIGWPKPFDQPKVQWHGAPQIATDPIPSDPACNASLPDAGEQAAWKVWQHFRDSALDTYAETRNNPDVEGTSRLSPYLRFGVIHPRSLLAELGESKSHAVFRSELGWREFYADVLFNQPQTAWNNLQPKMNKMTHDTGKEAVSRFAAWCAGETGYPIVDAGMKQMLATGWMHNRVRMIVASFLVKDLHLPWQWGAKFFMQHLVDGDIASNNHGWQWTAGTGTDASPYFRIFNPISQGEKFDPQGEYVRFWLPQLRDLDNSAVHAPWTAGLLNPYLEPIVDHAVERAVSLERYKAVSGK</sequence>
<dbReference type="EMBL" id="CAEZWH010000050">
    <property type="protein sequence ID" value="CAB4649378.1"/>
    <property type="molecule type" value="Genomic_DNA"/>
</dbReference>
<dbReference type="InterPro" id="IPR014729">
    <property type="entry name" value="Rossmann-like_a/b/a_fold"/>
</dbReference>
<evidence type="ECO:0000256" key="5">
    <source>
        <dbReference type="ARBA" id="ARBA00022991"/>
    </source>
</evidence>
<dbReference type="PROSITE" id="PS51645">
    <property type="entry name" value="PHR_CRY_ALPHA_BETA"/>
    <property type="match status" value="1"/>
</dbReference>
<keyword evidence="4" id="KW-0274">FAD</keyword>
<dbReference type="SUPFAM" id="SSF52425">
    <property type="entry name" value="Cryptochrome/photolyase, N-terminal domain"/>
    <property type="match status" value="1"/>
</dbReference>
<dbReference type="GO" id="GO:0006950">
    <property type="term" value="P:response to stress"/>
    <property type="evidence" value="ECO:0007669"/>
    <property type="project" value="UniProtKB-ARBA"/>
</dbReference>
<dbReference type="FunFam" id="1.10.579.10:FF:000003">
    <property type="entry name" value="Deoxyribodipyrimidine photo-lyase"/>
    <property type="match status" value="1"/>
</dbReference>
<dbReference type="GO" id="GO:0003677">
    <property type="term" value="F:DNA binding"/>
    <property type="evidence" value="ECO:0007669"/>
    <property type="project" value="TreeGrafter"/>
</dbReference>
<proteinExistence type="predicted"/>
<keyword evidence="5" id="KW-0157">Chromophore</keyword>
<dbReference type="Pfam" id="PF00875">
    <property type="entry name" value="DNA_photolyase"/>
    <property type="match status" value="1"/>
</dbReference>
<evidence type="ECO:0000256" key="4">
    <source>
        <dbReference type="ARBA" id="ARBA00022827"/>
    </source>
</evidence>
<keyword evidence="3" id="KW-0285">Flavoprotein</keyword>
<evidence type="ECO:0000313" key="7">
    <source>
        <dbReference type="EMBL" id="CAB4649378.1"/>
    </source>
</evidence>
<protein>
    <submittedName>
        <fullName evidence="7">Unannotated protein</fullName>
    </submittedName>
</protein>
<dbReference type="AlphaFoldDB" id="A0A6J6KK17"/>
<comment type="cofactor">
    <cofactor evidence="2">
        <name>FAD</name>
        <dbReference type="ChEBI" id="CHEBI:57692"/>
    </cofactor>
</comment>
<dbReference type="Gene3D" id="1.10.579.10">
    <property type="entry name" value="DNA Cyclobutane Dipyrimidine Photolyase, subunit A, domain 3"/>
    <property type="match status" value="1"/>
</dbReference>
<dbReference type="InterPro" id="IPR018394">
    <property type="entry name" value="DNA_photolyase_1_CS_C"/>
</dbReference>
<evidence type="ECO:0000256" key="2">
    <source>
        <dbReference type="ARBA" id="ARBA00001974"/>
    </source>
</evidence>
<dbReference type="Pfam" id="PF03441">
    <property type="entry name" value="FAD_binding_7"/>
    <property type="match status" value="1"/>
</dbReference>